<keyword evidence="2" id="KW-0489">Methyltransferase</keyword>
<dbReference type="Proteomes" id="UP001500840">
    <property type="component" value="Unassembled WGS sequence"/>
</dbReference>
<dbReference type="SUPFAM" id="SSF53335">
    <property type="entry name" value="S-adenosyl-L-methionine-dependent methyltransferases"/>
    <property type="match status" value="1"/>
</dbReference>
<dbReference type="PANTHER" id="PTHR43861:SF1">
    <property type="entry name" value="TRANS-ACONITATE 2-METHYLTRANSFERASE"/>
    <property type="match status" value="1"/>
</dbReference>
<dbReference type="PANTHER" id="PTHR43861">
    <property type="entry name" value="TRANS-ACONITATE 2-METHYLTRANSFERASE-RELATED"/>
    <property type="match status" value="1"/>
</dbReference>
<evidence type="ECO:0000313" key="3">
    <source>
        <dbReference type="Proteomes" id="UP001500840"/>
    </source>
</evidence>
<accession>A0ABP8MYN0</accession>
<keyword evidence="2" id="KW-0808">Transferase</keyword>
<proteinExistence type="predicted"/>
<dbReference type="GO" id="GO:0032259">
    <property type="term" value="P:methylation"/>
    <property type="evidence" value="ECO:0007669"/>
    <property type="project" value="UniProtKB-KW"/>
</dbReference>
<reference evidence="3" key="1">
    <citation type="journal article" date="2019" name="Int. J. Syst. Evol. Microbiol.">
        <title>The Global Catalogue of Microorganisms (GCM) 10K type strain sequencing project: providing services to taxonomists for standard genome sequencing and annotation.</title>
        <authorList>
            <consortium name="The Broad Institute Genomics Platform"/>
            <consortium name="The Broad Institute Genome Sequencing Center for Infectious Disease"/>
            <person name="Wu L."/>
            <person name="Ma J."/>
        </authorList>
    </citation>
    <scope>NUCLEOTIDE SEQUENCE [LARGE SCALE GENOMIC DNA]</scope>
    <source>
        <strain evidence="3">JCM 17759</strain>
    </source>
</reference>
<dbReference type="GO" id="GO:0008168">
    <property type="term" value="F:methyltransferase activity"/>
    <property type="evidence" value="ECO:0007669"/>
    <property type="project" value="UniProtKB-KW"/>
</dbReference>
<feature type="domain" description="Methyltransferase type 11" evidence="1">
    <location>
        <begin position="49"/>
        <end position="148"/>
    </location>
</feature>
<organism evidence="2 3">
    <name type="scientific">Novipirellula rosea</name>
    <dbReference type="NCBI Taxonomy" id="1031540"/>
    <lineage>
        <taxon>Bacteria</taxon>
        <taxon>Pseudomonadati</taxon>
        <taxon>Planctomycetota</taxon>
        <taxon>Planctomycetia</taxon>
        <taxon>Pirellulales</taxon>
        <taxon>Pirellulaceae</taxon>
        <taxon>Novipirellula</taxon>
    </lineage>
</organism>
<dbReference type="Pfam" id="PF08241">
    <property type="entry name" value="Methyltransf_11"/>
    <property type="match status" value="1"/>
</dbReference>
<dbReference type="InterPro" id="IPR013216">
    <property type="entry name" value="Methyltransf_11"/>
</dbReference>
<dbReference type="CDD" id="cd02440">
    <property type="entry name" value="AdoMet_MTases"/>
    <property type="match status" value="1"/>
</dbReference>
<gene>
    <name evidence="2" type="ORF">GCM10023156_36340</name>
</gene>
<evidence type="ECO:0000259" key="1">
    <source>
        <dbReference type="Pfam" id="PF08241"/>
    </source>
</evidence>
<dbReference type="Gene3D" id="3.40.50.150">
    <property type="entry name" value="Vaccinia Virus protein VP39"/>
    <property type="match status" value="1"/>
</dbReference>
<sequence>MTLARTLEPETMDAFDEAVAYLQMNHAEVNRIFVDDLFAGGTTGPRVIDLGCGPGVLAIEIASRDKAIEVMAVDLSTEMLGLAKQEVDFAGMLDQIMLHQADAKTMTGYEDEIADTVVSNSLIHHLEQSGDAIKTSMRLVKSGGRVFIRDLMRPESAAEVESLVQTHAGDENEVAKQLLRQSLHAALTLDEIRVAAAECGIDAECVHATSDRHWTLDWTRP</sequence>
<protein>
    <submittedName>
        <fullName evidence="2">Methyltransferase domain-containing protein</fullName>
    </submittedName>
</protein>
<keyword evidence="3" id="KW-1185">Reference proteome</keyword>
<dbReference type="EMBL" id="BAABGA010000046">
    <property type="protein sequence ID" value="GAA4458340.1"/>
    <property type="molecule type" value="Genomic_DNA"/>
</dbReference>
<comment type="caution">
    <text evidence="2">The sequence shown here is derived from an EMBL/GenBank/DDBJ whole genome shotgun (WGS) entry which is preliminary data.</text>
</comment>
<name>A0ABP8MYN0_9BACT</name>
<dbReference type="InterPro" id="IPR029063">
    <property type="entry name" value="SAM-dependent_MTases_sf"/>
</dbReference>
<dbReference type="RefSeq" id="WP_345324310.1">
    <property type="nucleotide sequence ID" value="NZ_BAABGA010000046.1"/>
</dbReference>
<evidence type="ECO:0000313" key="2">
    <source>
        <dbReference type="EMBL" id="GAA4458340.1"/>
    </source>
</evidence>